<dbReference type="EMBL" id="FNXY01000007">
    <property type="protein sequence ID" value="SEJ40042.1"/>
    <property type="molecule type" value="Genomic_DNA"/>
</dbReference>
<accession>A0A1H6YS07</accession>
<dbReference type="PROSITE" id="PS51186">
    <property type="entry name" value="GNAT"/>
    <property type="match status" value="1"/>
</dbReference>
<dbReference type="CDD" id="cd04301">
    <property type="entry name" value="NAT_SF"/>
    <property type="match status" value="1"/>
</dbReference>
<sequence length="142" mass="16133">MKVKIAKTSQEIEFCKEAVLAFRPNVDEENFVSQVSQMMEDGFTLAYISDDLETKAVAITGYRIINMLRTGPIIYIDDLYTSPECRGKGYAKRLLDFVDDEGKKMGINAVHLDSGYMLHDAHRLYLNQGYHLACNHFAKMIG</sequence>
<dbReference type="Pfam" id="PF00583">
    <property type="entry name" value="Acetyltransf_1"/>
    <property type="match status" value="1"/>
</dbReference>
<dbReference type="InterPro" id="IPR000182">
    <property type="entry name" value="GNAT_dom"/>
</dbReference>
<dbReference type="STRING" id="408657.SAMN04487995_4485"/>
<protein>
    <submittedName>
        <fullName evidence="2">Acetyltransferase (GNAT) family protein</fullName>
    </submittedName>
</protein>
<dbReference type="InterPro" id="IPR016181">
    <property type="entry name" value="Acyl_CoA_acyltransferase"/>
</dbReference>
<keyword evidence="3" id="KW-1185">Reference proteome</keyword>
<dbReference type="GO" id="GO:0016747">
    <property type="term" value="F:acyltransferase activity, transferring groups other than amino-acyl groups"/>
    <property type="evidence" value="ECO:0007669"/>
    <property type="project" value="InterPro"/>
</dbReference>
<reference evidence="2 3" key="1">
    <citation type="submission" date="2016-10" db="EMBL/GenBank/DDBJ databases">
        <authorList>
            <person name="de Groot N.N."/>
        </authorList>
    </citation>
    <scope>NUCLEOTIDE SEQUENCE [LARGE SCALE GENOMIC DNA]</scope>
    <source>
        <strain evidence="2 3">DSM 19938</strain>
    </source>
</reference>
<dbReference type="RefSeq" id="WP_090338483.1">
    <property type="nucleotide sequence ID" value="NZ_FNXY01000007.1"/>
</dbReference>
<gene>
    <name evidence="2" type="ORF">SAMN04487995_4485</name>
</gene>
<evidence type="ECO:0000259" key="1">
    <source>
        <dbReference type="PROSITE" id="PS51186"/>
    </source>
</evidence>
<proteinExistence type="predicted"/>
<organism evidence="2 3">
    <name type="scientific">Dyadobacter koreensis</name>
    <dbReference type="NCBI Taxonomy" id="408657"/>
    <lineage>
        <taxon>Bacteria</taxon>
        <taxon>Pseudomonadati</taxon>
        <taxon>Bacteroidota</taxon>
        <taxon>Cytophagia</taxon>
        <taxon>Cytophagales</taxon>
        <taxon>Spirosomataceae</taxon>
        <taxon>Dyadobacter</taxon>
    </lineage>
</organism>
<dbReference type="AlphaFoldDB" id="A0A1H6YS07"/>
<dbReference type="SUPFAM" id="SSF55729">
    <property type="entry name" value="Acyl-CoA N-acyltransferases (Nat)"/>
    <property type="match status" value="1"/>
</dbReference>
<evidence type="ECO:0000313" key="2">
    <source>
        <dbReference type="EMBL" id="SEJ40042.1"/>
    </source>
</evidence>
<dbReference type="Gene3D" id="3.40.630.30">
    <property type="match status" value="1"/>
</dbReference>
<name>A0A1H6YS07_9BACT</name>
<evidence type="ECO:0000313" key="3">
    <source>
        <dbReference type="Proteomes" id="UP000199532"/>
    </source>
</evidence>
<dbReference type="OrthoDB" id="9805924at2"/>
<keyword evidence="2" id="KW-0808">Transferase</keyword>
<feature type="domain" description="N-acetyltransferase" evidence="1">
    <location>
        <begin position="10"/>
        <end position="142"/>
    </location>
</feature>
<dbReference type="Proteomes" id="UP000199532">
    <property type="component" value="Unassembled WGS sequence"/>
</dbReference>